<dbReference type="CDD" id="cd06225">
    <property type="entry name" value="HAMP"/>
    <property type="match status" value="1"/>
</dbReference>
<dbReference type="PANTHER" id="PTHR32089">
    <property type="entry name" value="METHYL-ACCEPTING CHEMOTAXIS PROTEIN MCPB"/>
    <property type="match status" value="1"/>
</dbReference>
<dbReference type="Gene3D" id="3.30.450.20">
    <property type="entry name" value="PAS domain"/>
    <property type="match status" value="2"/>
</dbReference>
<dbReference type="PROSITE" id="PS50111">
    <property type="entry name" value="CHEMOTAXIS_TRANSDUC_2"/>
    <property type="match status" value="1"/>
</dbReference>
<dbReference type="SUPFAM" id="SSF58104">
    <property type="entry name" value="Methyl-accepting chemotaxis protein (MCP) signaling domain"/>
    <property type="match status" value="1"/>
</dbReference>
<dbReference type="SMART" id="SM00304">
    <property type="entry name" value="HAMP"/>
    <property type="match status" value="1"/>
</dbReference>
<dbReference type="PROSITE" id="PS50885">
    <property type="entry name" value="HAMP"/>
    <property type="match status" value="1"/>
</dbReference>
<organism evidence="14 15">
    <name type="scientific">Paenibacillus albidus</name>
    <dbReference type="NCBI Taxonomy" id="2041023"/>
    <lineage>
        <taxon>Bacteria</taxon>
        <taxon>Bacillati</taxon>
        <taxon>Bacillota</taxon>
        <taxon>Bacilli</taxon>
        <taxon>Bacillales</taxon>
        <taxon>Paenibacillaceae</taxon>
        <taxon>Paenibacillus</taxon>
    </lineage>
</organism>
<accession>A0A917CR23</accession>
<dbReference type="EMBL" id="BMKR01000024">
    <property type="protein sequence ID" value="GGF96696.1"/>
    <property type="molecule type" value="Genomic_DNA"/>
</dbReference>
<comment type="caution">
    <text evidence="14">The sequence shown here is derived from an EMBL/GenBank/DDBJ whole genome shotgun (WGS) entry which is preliminary data.</text>
</comment>
<dbReference type="Proteomes" id="UP000637643">
    <property type="component" value="Unassembled WGS sequence"/>
</dbReference>
<keyword evidence="2" id="KW-1003">Cell membrane</keyword>
<dbReference type="Pfam" id="PF00015">
    <property type="entry name" value="MCPsignal"/>
    <property type="match status" value="1"/>
</dbReference>
<protein>
    <submittedName>
        <fullName evidence="14">Methyl-accepting chemotaxis protein</fullName>
    </submittedName>
</protein>
<gene>
    <name evidence="14" type="ORF">GCM10010912_46860</name>
</gene>
<evidence type="ECO:0000256" key="7">
    <source>
        <dbReference type="ARBA" id="ARBA00023224"/>
    </source>
</evidence>
<reference evidence="14" key="2">
    <citation type="submission" date="2020-09" db="EMBL/GenBank/DDBJ databases">
        <authorList>
            <person name="Sun Q."/>
            <person name="Zhou Y."/>
        </authorList>
    </citation>
    <scope>NUCLEOTIDE SEQUENCE</scope>
    <source>
        <strain evidence="14">CGMCC 1.16134</strain>
    </source>
</reference>
<dbReference type="SMART" id="SM00283">
    <property type="entry name" value="MA"/>
    <property type="match status" value="1"/>
</dbReference>
<keyword evidence="10" id="KW-0175">Coiled coil</keyword>
<evidence type="ECO:0000256" key="9">
    <source>
        <dbReference type="PROSITE-ProRule" id="PRU00284"/>
    </source>
</evidence>
<dbReference type="Pfam" id="PF02743">
    <property type="entry name" value="dCache_1"/>
    <property type="match status" value="1"/>
</dbReference>
<evidence type="ECO:0000313" key="14">
    <source>
        <dbReference type="EMBL" id="GGF96696.1"/>
    </source>
</evidence>
<dbReference type="AlphaFoldDB" id="A0A917CR23"/>
<dbReference type="InterPro" id="IPR029151">
    <property type="entry name" value="Sensor-like_sf"/>
</dbReference>
<evidence type="ECO:0000256" key="1">
    <source>
        <dbReference type="ARBA" id="ARBA00004651"/>
    </source>
</evidence>
<evidence type="ECO:0000313" key="15">
    <source>
        <dbReference type="Proteomes" id="UP000637643"/>
    </source>
</evidence>
<evidence type="ECO:0000259" key="13">
    <source>
        <dbReference type="PROSITE" id="PS50885"/>
    </source>
</evidence>
<dbReference type="PANTHER" id="PTHR32089:SF112">
    <property type="entry name" value="LYSOZYME-LIKE PROTEIN-RELATED"/>
    <property type="match status" value="1"/>
</dbReference>
<dbReference type="InterPro" id="IPR033479">
    <property type="entry name" value="dCache_1"/>
</dbReference>
<dbReference type="InterPro" id="IPR004089">
    <property type="entry name" value="MCPsignal_dom"/>
</dbReference>
<evidence type="ECO:0000256" key="5">
    <source>
        <dbReference type="ARBA" id="ARBA00022989"/>
    </source>
</evidence>
<evidence type="ECO:0000256" key="4">
    <source>
        <dbReference type="ARBA" id="ARBA00022692"/>
    </source>
</evidence>
<evidence type="ECO:0000256" key="10">
    <source>
        <dbReference type="SAM" id="Coils"/>
    </source>
</evidence>
<feature type="coiled-coil region" evidence="10">
    <location>
        <begin position="489"/>
        <end position="516"/>
    </location>
</feature>
<evidence type="ECO:0000256" key="3">
    <source>
        <dbReference type="ARBA" id="ARBA00022500"/>
    </source>
</evidence>
<keyword evidence="6 11" id="KW-0472">Membrane</keyword>
<dbReference type="GO" id="GO:0005886">
    <property type="term" value="C:plasma membrane"/>
    <property type="evidence" value="ECO:0007669"/>
    <property type="project" value="UniProtKB-SubCell"/>
</dbReference>
<evidence type="ECO:0000256" key="11">
    <source>
        <dbReference type="SAM" id="Phobius"/>
    </source>
</evidence>
<name>A0A917CR23_9BACL</name>
<keyword evidence="7 9" id="KW-0807">Transducer</keyword>
<dbReference type="CDD" id="cd18773">
    <property type="entry name" value="PDC1_HK_sensor"/>
    <property type="match status" value="1"/>
</dbReference>
<feature type="transmembrane region" description="Helical" evidence="11">
    <location>
        <begin position="59"/>
        <end position="79"/>
    </location>
</feature>
<dbReference type="Gene3D" id="1.10.287.950">
    <property type="entry name" value="Methyl-accepting chemotaxis protein"/>
    <property type="match status" value="1"/>
</dbReference>
<dbReference type="Gene3D" id="1.10.8.500">
    <property type="entry name" value="HAMP domain in histidine kinase"/>
    <property type="match status" value="1"/>
</dbReference>
<evidence type="ECO:0000256" key="6">
    <source>
        <dbReference type="ARBA" id="ARBA00023136"/>
    </source>
</evidence>
<evidence type="ECO:0000259" key="12">
    <source>
        <dbReference type="PROSITE" id="PS50111"/>
    </source>
</evidence>
<dbReference type="GO" id="GO:0006935">
    <property type="term" value="P:chemotaxis"/>
    <property type="evidence" value="ECO:0007669"/>
    <property type="project" value="UniProtKB-KW"/>
</dbReference>
<dbReference type="CDD" id="cd12912">
    <property type="entry name" value="PDC2_MCP_like"/>
    <property type="match status" value="1"/>
</dbReference>
<feature type="transmembrane region" description="Helical" evidence="11">
    <location>
        <begin position="347"/>
        <end position="366"/>
    </location>
</feature>
<evidence type="ECO:0000256" key="2">
    <source>
        <dbReference type="ARBA" id="ARBA00022475"/>
    </source>
</evidence>
<comment type="similarity">
    <text evidence="8">Belongs to the methyl-accepting chemotaxis (MCP) protein family.</text>
</comment>
<dbReference type="Pfam" id="PF00672">
    <property type="entry name" value="HAMP"/>
    <property type="match status" value="1"/>
</dbReference>
<dbReference type="RefSeq" id="WP_189029235.1">
    <property type="nucleotide sequence ID" value="NZ_BMKR01000024.1"/>
</dbReference>
<dbReference type="GO" id="GO:0007165">
    <property type="term" value="P:signal transduction"/>
    <property type="evidence" value="ECO:0007669"/>
    <property type="project" value="UniProtKB-KW"/>
</dbReference>
<feature type="domain" description="HAMP" evidence="13">
    <location>
        <begin position="368"/>
        <end position="420"/>
    </location>
</feature>
<proteinExistence type="inferred from homology"/>
<sequence length="726" mass="78730">MAQKESEQKKEGTGQRLEQTAAGNGAEFLQEKIGEKEKSLFGIRKKVQALGNMGIRGRLLLSVLVTVVVIFVAVSLLIYSKAKTMIVAELDSSLAHKKEQIRVEVNNLLQPASNSVELLNANAYVREYISQVKAADQVKSTDGYNELIRTLNMIKDTNANLLNVYIGLDAANKIVTHDELETPPDFKMKERDWYAVTSRNKRLTISDPYIDVSSGKTVIGVSTPILNDSGSLLGIASVDISTEKITQALSAFNYKGNGYAVLIDKSGKLIYHPNSDYVLKQKMADLGTDWKSVSDLMLQWGDDVVQTRLDGEPSYVSYAPAIDNQWSVALVVSQKDAEQALAQFQHIFVLSILAAIVVLSLLLYVVSNSILKPIPVLTKAFHKAMTGDLSVRARVTAKGEMGQLAEGFNEMISSQQNLIQGIIRNSHSISEAVDNTERNVALLDQGIIDVSAITEELSAGMQQTAASMQEMSASTAEIEHAVSGIALKAQAGAEEANAINERAEQLKETAGQSREQADRLFGENEERLRAAIEQSKSIAQIHTLSGAILEIASRTNLLSLNASIEAARAGDAGKGFAVVAEEIRKLADNSKDTVSEIQEVTQSVIGAVASLVEGAESMLRFVDGQVLKDYELMQETGLQYSRDAAYVEDLVTDLSATSEQLLASIQNMLSAIGETRIATQEGAEGASSIAAENEEMMGKSGRIVTEMEEIKQSSARLLETVSRFTA</sequence>
<dbReference type="SUPFAM" id="SSF103190">
    <property type="entry name" value="Sensory domain-like"/>
    <property type="match status" value="1"/>
</dbReference>
<dbReference type="InterPro" id="IPR003660">
    <property type="entry name" value="HAMP_dom"/>
</dbReference>
<comment type="subcellular location">
    <subcellularLocation>
        <location evidence="1">Cell membrane</location>
        <topology evidence="1">Multi-pass membrane protein</topology>
    </subcellularLocation>
</comment>
<keyword evidence="5 11" id="KW-1133">Transmembrane helix</keyword>
<keyword evidence="4 11" id="KW-0812">Transmembrane</keyword>
<keyword evidence="3" id="KW-0145">Chemotaxis</keyword>
<keyword evidence="15" id="KW-1185">Reference proteome</keyword>
<reference evidence="14" key="1">
    <citation type="journal article" date="2014" name="Int. J. Syst. Evol. Microbiol.">
        <title>Complete genome sequence of Corynebacterium casei LMG S-19264T (=DSM 44701T), isolated from a smear-ripened cheese.</title>
        <authorList>
            <consortium name="US DOE Joint Genome Institute (JGI-PGF)"/>
            <person name="Walter F."/>
            <person name="Albersmeier A."/>
            <person name="Kalinowski J."/>
            <person name="Ruckert C."/>
        </authorList>
    </citation>
    <scope>NUCLEOTIDE SEQUENCE</scope>
    <source>
        <strain evidence="14">CGMCC 1.16134</strain>
    </source>
</reference>
<feature type="domain" description="Methyl-accepting transducer" evidence="12">
    <location>
        <begin position="439"/>
        <end position="697"/>
    </location>
</feature>
<evidence type="ECO:0000256" key="8">
    <source>
        <dbReference type="ARBA" id="ARBA00029447"/>
    </source>
</evidence>